<protein>
    <recommendedName>
        <fullName evidence="2">AB hydrolase-1 domain-containing protein</fullName>
    </recommendedName>
</protein>
<gene>
    <name evidence="3" type="ORF">COA96_14830</name>
</gene>
<evidence type="ECO:0000313" key="3">
    <source>
        <dbReference type="EMBL" id="PCJ22340.1"/>
    </source>
</evidence>
<evidence type="ECO:0000259" key="2">
    <source>
        <dbReference type="Pfam" id="PF00561"/>
    </source>
</evidence>
<dbReference type="InterPro" id="IPR000073">
    <property type="entry name" value="AB_hydrolase_1"/>
</dbReference>
<dbReference type="GO" id="GO:0016787">
    <property type="term" value="F:hydrolase activity"/>
    <property type="evidence" value="ECO:0007669"/>
    <property type="project" value="UniProtKB-KW"/>
</dbReference>
<dbReference type="SUPFAM" id="SSF53474">
    <property type="entry name" value="alpha/beta-Hydrolases"/>
    <property type="match status" value="1"/>
</dbReference>
<organism evidence="3 4">
    <name type="scientific">SAR86 cluster bacterium</name>
    <dbReference type="NCBI Taxonomy" id="2030880"/>
    <lineage>
        <taxon>Bacteria</taxon>
        <taxon>Pseudomonadati</taxon>
        <taxon>Pseudomonadota</taxon>
        <taxon>Gammaproteobacteria</taxon>
        <taxon>SAR86 cluster</taxon>
    </lineage>
</organism>
<dbReference type="InterPro" id="IPR029058">
    <property type="entry name" value="AB_hydrolase_fold"/>
</dbReference>
<name>A0A2A5AT82_9GAMM</name>
<dbReference type="InterPro" id="IPR050266">
    <property type="entry name" value="AB_hydrolase_sf"/>
</dbReference>
<keyword evidence="1" id="KW-0378">Hydrolase</keyword>
<accession>A0A2A5AT82</accession>
<comment type="caution">
    <text evidence="3">The sequence shown here is derived from an EMBL/GenBank/DDBJ whole genome shotgun (WGS) entry which is preliminary data.</text>
</comment>
<dbReference type="PANTHER" id="PTHR43798:SF31">
    <property type="entry name" value="AB HYDROLASE SUPERFAMILY PROTEIN YCLE"/>
    <property type="match status" value="1"/>
</dbReference>
<dbReference type="Proteomes" id="UP000218327">
    <property type="component" value="Unassembled WGS sequence"/>
</dbReference>
<dbReference type="EMBL" id="NVVJ01000065">
    <property type="protein sequence ID" value="PCJ22340.1"/>
    <property type="molecule type" value="Genomic_DNA"/>
</dbReference>
<dbReference type="GO" id="GO:0016020">
    <property type="term" value="C:membrane"/>
    <property type="evidence" value="ECO:0007669"/>
    <property type="project" value="TreeGrafter"/>
</dbReference>
<dbReference type="Gene3D" id="3.40.50.1820">
    <property type="entry name" value="alpha/beta hydrolase"/>
    <property type="match status" value="1"/>
</dbReference>
<evidence type="ECO:0000256" key="1">
    <source>
        <dbReference type="ARBA" id="ARBA00022801"/>
    </source>
</evidence>
<evidence type="ECO:0000313" key="4">
    <source>
        <dbReference type="Proteomes" id="UP000218327"/>
    </source>
</evidence>
<dbReference type="PANTHER" id="PTHR43798">
    <property type="entry name" value="MONOACYLGLYCEROL LIPASE"/>
    <property type="match status" value="1"/>
</dbReference>
<sequence length="332" mass="37227">MSNLLASRIKRSAKRISIALIGLLVIAPISFGTAIWLYSFTLRTNLDERFPPPGRMVQIDSHSLHINCTGHKNSYTVILEAGNGGWSTYWSRVQSRLANNIRVCSYDRAGLGWSEKGPFPRDDYTIVRELQQLLSVSEEISPYIMVGHSGGGPLAWLYAKEYTNTVAGLVMVDTVTPSYRQREDESASQVRMFVRKYLRPLLILQETTSRVLFPSDYSSRSYSGYSDFQVAVFEDPGFRTRMVSSSNAEGAFHSDLAYMSNVKDMPLIVVEAGIVQWPISEEAWRIGQKELLSNSSNSFHIVAEHIGHSIPRDAPEVVIEAIQTAIRESLLN</sequence>
<dbReference type="Pfam" id="PF00561">
    <property type="entry name" value="Abhydrolase_1"/>
    <property type="match status" value="1"/>
</dbReference>
<proteinExistence type="predicted"/>
<feature type="domain" description="AB hydrolase-1" evidence="2">
    <location>
        <begin position="76"/>
        <end position="198"/>
    </location>
</feature>
<dbReference type="AlphaFoldDB" id="A0A2A5AT82"/>
<reference evidence="4" key="1">
    <citation type="submission" date="2017-08" db="EMBL/GenBank/DDBJ databases">
        <title>A dynamic microbial community with high functional redundancy inhabits the cold, oxic subseafloor aquifer.</title>
        <authorList>
            <person name="Tully B.J."/>
            <person name="Wheat C.G."/>
            <person name="Glazer B.T."/>
            <person name="Huber J.A."/>
        </authorList>
    </citation>
    <scope>NUCLEOTIDE SEQUENCE [LARGE SCALE GENOMIC DNA]</scope>
</reference>